<dbReference type="GO" id="GO:0020037">
    <property type="term" value="F:heme binding"/>
    <property type="evidence" value="ECO:0007669"/>
    <property type="project" value="InterPro"/>
</dbReference>
<feature type="transmembrane region" description="Helical" evidence="7">
    <location>
        <begin position="14"/>
        <end position="36"/>
    </location>
</feature>
<comment type="caution">
    <text evidence="8">The sequence shown here is derived from an EMBL/GenBank/DDBJ whole genome shotgun (WGS) entry which is preliminary data.</text>
</comment>
<evidence type="ECO:0008006" key="10">
    <source>
        <dbReference type="Google" id="ProtNLM"/>
    </source>
</evidence>
<name>A0A9P9WHH9_9PEZI</name>
<dbReference type="GO" id="GO:0016705">
    <property type="term" value="F:oxidoreductase activity, acting on paired donors, with incorporation or reduction of molecular oxygen"/>
    <property type="evidence" value="ECO:0007669"/>
    <property type="project" value="InterPro"/>
</dbReference>
<proteinExistence type="inferred from homology"/>
<evidence type="ECO:0000313" key="8">
    <source>
        <dbReference type="EMBL" id="KAI1863589.1"/>
    </source>
</evidence>
<keyword evidence="2 5" id="KW-0349">Heme</keyword>
<dbReference type="InterPro" id="IPR050121">
    <property type="entry name" value="Cytochrome_P450_monoxygenase"/>
</dbReference>
<keyword evidence="4 5" id="KW-0408">Iron</keyword>
<dbReference type="GO" id="GO:0004497">
    <property type="term" value="F:monooxygenase activity"/>
    <property type="evidence" value="ECO:0007669"/>
    <property type="project" value="UniProtKB-KW"/>
</dbReference>
<dbReference type="PROSITE" id="PS00086">
    <property type="entry name" value="CYTOCHROME_P450"/>
    <property type="match status" value="1"/>
</dbReference>
<keyword evidence="6" id="KW-0560">Oxidoreductase</keyword>
<dbReference type="Proteomes" id="UP000829685">
    <property type="component" value="Unassembled WGS sequence"/>
</dbReference>
<comment type="similarity">
    <text evidence="6">Belongs to the cytochrome P450 family.</text>
</comment>
<gene>
    <name evidence="8" type="ORF">JX265_008806</name>
</gene>
<evidence type="ECO:0000256" key="4">
    <source>
        <dbReference type="ARBA" id="ARBA00023004"/>
    </source>
</evidence>
<dbReference type="InterPro" id="IPR036396">
    <property type="entry name" value="Cyt_P450_sf"/>
</dbReference>
<dbReference type="SUPFAM" id="SSF48264">
    <property type="entry name" value="Cytochrome P450"/>
    <property type="match status" value="1"/>
</dbReference>
<evidence type="ECO:0000256" key="2">
    <source>
        <dbReference type="ARBA" id="ARBA00022617"/>
    </source>
</evidence>
<dbReference type="PANTHER" id="PTHR24305">
    <property type="entry name" value="CYTOCHROME P450"/>
    <property type="match status" value="1"/>
</dbReference>
<dbReference type="EMBL" id="JAFIMR010000025">
    <property type="protein sequence ID" value="KAI1863589.1"/>
    <property type="molecule type" value="Genomic_DNA"/>
</dbReference>
<evidence type="ECO:0000256" key="1">
    <source>
        <dbReference type="ARBA" id="ARBA00001971"/>
    </source>
</evidence>
<evidence type="ECO:0000256" key="7">
    <source>
        <dbReference type="SAM" id="Phobius"/>
    </source>
</evidence>
<keyword evidence="6" id="KW-0503">Monooxygenase</keyword>
<keyword evidence="9" id="KW-1185">Reference proteome</keyword>
<accession>A0A9P9WHH9</accession>
<dbReference type="InterPro" id="IPR001128">
    <property type="entry name" value="Cyt_P450"/>
</dbReference>
<protein>
    <recommendedName>
        <fullName evidence="10">Cytochrome P450</fullName>
    </recommendedName>
</protein>
<sequence length="538" mass="60840">MSFLMLSLDFYPGAVVYGTLGLVVSYFIIVAGYRVLLHPLSHYPGPFLAKLTDAYPGYYAFRRRLHLTTYLDLQKYGPVMRHGPKKLVFNSITALRDIYQNEKVTKADSYLVSQAAPNVFNLFNAIDRDLHRVKRRLIGGAVSERSIRGFEPTLSAQVDIFVTGLLTSSGPINVTERSKRLGYDIVGHLSFGYGLRLQTHETNQFLINAIRLGNYRSNLNMQFPFIHKIHLHDVVGRFFYPSWDRFTSLLQTMIRSRLAQDKDAQNDFYAHVSNALATDDEDPQQIDLWTEAMFFTIAGGDTTAAAVAATFFYLSRNQECYQKVAQEIRSTFNSGCEVRGGPLLSCCRYLRACIDESLRMSPPGPSTPWRQLAPDEKDSVVMIDGHPVPKGISFGVNIYAFHHNDEYFPNPYQFSPERWLTPSPDTPENREPYKLMREAFSPFSIGSRSCAGKPLAYLETSLALAKTLWYFDFKPASGNLGQVGAGNSGAEIGRERPGEFQLFDTFNSVHDGPYLTFKPRGDFVWRDLHLLKKAETLS</sequence>
<dbReference type="Gene3D" id="1.10.630.10">
    <property type="entry name" value="Cytochrome P450"/>
    <property type="match status" value="1"/>
</dbReference>
<evidence type="ECO:0000313" key="9">
    <source>
        <dbReference type="Proteomes" id="UP000829685"/>
    </source>
</evidence>
<evidence type="ECO:0000256" key="6">
    <source>
        <dbReference type="RuleBase" id="RU000461"/>
    </source>
</evidence>
<dbReference type="PRINTS" id="PR00463">
    <property type="entry name" value="EP450I"/>
</dbReference>
<keyword evidence="3 5" id="KW-0479">Metal-binding</keyword>
<feature type="binding site" description="axial binding residue" evidence="5">
    <location>
        <position position="450"/>
    </location>
    <ligand>
        <name>heme</name>
        <dbReference type="ChEBI" id="CHEBI:30413"/>
    </ligand>
    <ligandPart>
        <name>Fe</name>
        <dbReference type="ChEBI" id="CHEBI:18248"/>
    </ligandPart>
</feature>
<dbReference type="GO" id="GO:0005506">
    <property type="term" value="F:iron ion binding"/>
    <property type="evidence" value="ECO:0007669"/>
    <property type="project" value="InterPro"/>
</dbReference>
<dbReference type="InterPro" id="IPR002401">
    <property type="entry name" value="Cyt_P450_E_grp-I"/>
</dbReference>
<evidence type="ECO:0000256" key="3">
    <source>
        <dbReference type="ARBA" id="ARBA00022723"/>
    </source>
</evidence>
<keyword evidence="7" id="KW-0812">Transmembrane</keyword>
<evidence type="ECO:0000256" key="5">
    <source>
        <dbReference type="PIRSR" id="PIRSR602401-1"/>
    </source>
</evidence>
<keyword evidence="7" id="KW-0472">Membrane</keyword>
<dbReference type="InterPro" id="IPR017972">
    <property type="entry name" value="Cyt_P450_CS"/>
</dbReference>
<keyword evidence="7" id="KW-1133">Transmembrane helix</keyword>
<comment type="cofactor">
    <cofactor evidence="1 5">
        <name>heme</name>
        <dbReference type="ChEBI" id="CHEBI:30413"/>
    </cofactor>
</comment>
<dbReference type="Pfam" id="PF00067">
    <property type="entry name" value="p450"/>
    <property type="match status" value="1"/>
</dbReference>
<reference evidence="8" key="1">
    <citation type="submission" date="2021-03" db="EMBL/GenBank/DDBJ databases">
        <title>Revisited historic fungal species revealed as producer of novel bioactive compounds through whole genome sequencing and comparative genomics.</title>
        <authorList>
            <person name="Vignolle G.A."/>
            <person name="Hochenegger N."/>
            <person name="Mach R.L."/>
            <person name="Mach-Aigner A.R."/>
            <person name="Javad Rahimi M."/>
            <person name="Salim K.A."/>
            <person name="Chan C.M."/>
            <person name="Lim L.B.L."/>
            <person name="Cai F."/>
            <person name="Druzhinina I.S."/>
            <person name="U'Ren J.M."/>
            <person name="Derntl C."/>
        </authorList>
    </citation>
    <scope>NUCLEOTIDE SEQUENCE</scope>
    <source>
        <strain evidence="8">TUCIM 5799</strain>
    </source>
</reference>
<dbReference type="AlphaFoldDB" id="A0A9P9WHH9"/>
<dbReference type="PANTHER" id="PTHR24305:SF226">
    <property type="entry name" value="CYTOCHROME P450 MONOOXYGENASE"/>
    <property type="match status" value="1"/>
</dbReference>
<organism evidence="8 9">
    <name type="scientific">Neoarthrinium moseri</name>
    <dbReference type="NCBI Taxonomy" id="1658444"/>
    <lineage>
        <taxon>Eukaryota</taxon>
        <taxon>Fungi</taxon>
        <taxon>Dikarya</taxon>
        <taxon>Ascomycota</taxon>
        <taxon>Pezizomycotina</taxon>
        <taxon>Sordariomycetes</taxon>
        <taxon>Xylariomycetidae</taxon>
        <taxon>Amphisphaeriales</taxon>
        <taxon>Apiosporaceae</taxon>
        <taxon>Neoarthrinium</taxon>
    </lineage>
</organism>
<dbReference type="PRINTS" id="PR00385">
    <property type="entry name" value="P450"/>
</dbReference>